<evidence type="ECO:0000256" key="1">
    <source>
        <dbReference type="ARBA" id="ARBA00004141"/>
    </source>
</evidence>
<evidence type="ECO:0000313" key="11">
    <source>
        <dbReference type="EnsemblMetazoa" id="CapteP196669"/>
    </source>
</evidence>
<evidence type="ECO:0000256" key="6">
    <source>
        <dbReference type="ARBA" id="ARBA00023170"/>
    </source>
</evidence>
<dbReference type="EMBL" id="AMQN01037975">
    <property type="status" value="NOT_ANNOTATED_CDS"/>
    <property type="molecule type" value="Genomic_DNA"/>
</dbReference>
<reference evidence="12" key="1">
    <citation type="submission" date="2012-12" db="EMBL/GenBank/DDBJ databases">
        <authorList>
            <person name="Hellsten U."/>
            <person name="Grimwood J."/>
            <person name="Chapman J.A."/>
            <person name="Shapiro H."/>
            <person name="Aerts A."/>
            <person name="Otillar R.P."/>
            <person name="Terry A.Y."/>
            <person name="Boore J.L."/>
            <person name="Simakov O."/>
            <person name="Marletaz F."/>
            <person name="Cho S.-J."/>
            <person name="Edsinger-Gonzales E."/>
            <person name="Havlak P."/>
            <person name="Kuo D.-H."/>
            <person name="Larsson T."/>
            <person name="Lv J."/>
            <person name="Arendt D."/>
            <person name="Savage R."/>
            <person name="Osoegawa K."/>
            <person name="de Jong P."/>
            <person name="Lindberg D.R."/>
            <person name="Seaver E.C."/>
            <person name="Weisblat D.A."/>
            <person name="Putnam N.H."/>
            <person name="Grigoriev I.V."/>
            <person name="Rokhsar D.S."/>
        </authorList>
    </citation>
    <scope>NUCLEOTIDE SEQUENCE</scope>
    <source>
        <strain evidence="12">I ESC-2004</strain>
    </source>
</reference>
<dbReference type="OrthoDB" id="6286129at2759"/>
<feature type="transmembrane region" description="Helical" evidence="8">
    <location>
        <begin position="155"/>
        <end position="176"/>
    </location>
</feature>
<dbReference type="PANTHER" id="PTHR24243">
    <property type="entry name" value="G-PROTEIN COUPLED RECEPTOR"/>
    <property type="match status" value="1"/>
</dbReference>
<evidence type="ECO:0000259" key="9">
    <source>
        <dbReference type="PROSITE" id="PS50262"/>
    </source>
</evidence>
<evidence type="ECO:0000256" key="7">
    <source>
        <dbReference type="ARBA" id="ARBA00023224"/>
    </source>
</evidence>
<dbReference type="HOGENOM" id="CLU_938666_0_0_1"/>
<evidence type="ECO:0000313" key="12">
    <source>
        <dbReference type="Proteomes" id="UP000014760"/>
    </source>
</evidence>
<feature type="domain" description="G-protein coupled receptors family 1 profile" evidence="9">
    <location>
        <begin position="50"/>
        <end position="297"/>
    </location>
</feature>
<evidence type="ECO:0000256" key="4">
    <source>
        <dbReference type="ARBA" id="ARBA00023040"/>
    </source>
</evidence>
<feature type="transmembrane region" description="Helical" evidence="8">
    <location>
        <begin position="251"/>
        <end position="269"/>
    </location>
</feature>
<reference evidence="10 12" key="2">
    <citation type="journal article" date="2013" name="Nature">
        <title>Insights into bilaterian evolution from three spiralian genomes.</title>
        <authorList>
            <person name="Simakov O."/>
            <person name="Marletaz F."/>
            <person name="Cho S.J."/>
            <person name="Edsinger-Gonzales E."/>
            <person name="Havlak P."/>
            <person name="Hellsten U."/>
            <person name="Kuo D.H."/>
            <person name="Larsson T."/>
            <person name="Lv J."/>
            <person name="Arendt D."/>
            <person name="Savage R."/>
            <person name="Osoegawa K."/>
            <person name="de Jong P."/>
            <person name="Grimwood J."/>
            <person name="Chapman J.A."/>
            <person name="Shapiro H."/>
            <person name="Aerts A."/>
            <person name="Otillar R.P."/>
            <person name="Terry A.Y."/>
            <person name="Boore J.L."/>
            <person name="Grigoriev I.V."/>
            <person name="Lindberg D.R."/>
            <person name="Seaver E.C."/>
            <person name="Weisblat D.A."/>
            <person name="Putnam N.H."/>
            <person name="Rokhsar D.S."/>
        </authorList>
    </citation>
    <scope>NUCLEOTIDE SEQUENCE</scope>
    <source>
        <strain evidence="10 12">I ESC-2004</strain>
    </source>
</reference>
<feature type="transmembrane region" description="Helical" evidence="8">
    <location>
        <begin position="40"/>
        <end position="62"/>
    </location>
</feature>
<dbReference type="PANTHER" id="PTHR24243:SF233">
    <property type="entry name" value="THYROTROPIN-RELEASING HORMONE RECEPTOR"/>
    <property type="match status" value="1"/>
</dbReference>
<evidence type="ECO:0000256" key="8">
    <source>
        <dbReference type="SAM" id="Phobius"/>
    </source>
</evidence>
<proteinExistence type="predicted"/>
<dbReference type="PROSITE" id="PS50262">
    <property type="entry name" value="G_PROTEIN_RECEP_F1_2"/>
    <property type="match status" value="1"/>
</dbReference>
<keyword evidence="5 8" id="KW-0472">Membrane</keyword>
<keyword evidence="7" id="KW-0807">Transducer</keyword>
<evidence type="ECO:0000256" key="2">
    <source>
        <dbReference type="ARBA" id="ARBA00022692"/>
    </source>
</evidence>
<evidence type="ECO:0000313" key="10">
    <source>
        <dbReference type="EMBL" id="ELU15182.1"/>
    </source>
</evidence>
<feature type="non-terminal residue" evidence="10">
    <location>
        <position position="297"/>
    </location>
</feature>
<evidence type="ECO:0000256" key="3">
    <source>
        <dbReference type="ARBA" id="ARBA00022989"/>
    </source>
</evidence>
<dbReference type="InterPro" id="IPR000276">
    <property type="entry name" value="GPCR_Rhodpsn"/>
</dbReference>
<keyword evidence="3 8" id="KW-1133">Transmembrane helix</keyword>
<dbReference type="OMA" id="RIRLYIN"/>
<keyword evidence="4" id="KW-0297">G-protein coupled receptor</keyword>
<dbReference type="Proteomes" id="UP000014760">
    <property type="component" value="Unassembled WGS sequence"/>
</dbReference>
<dbReference type="PRINTS" id="PR00237">
    <property type="entry name" value="GPCRRHODOPSN"/>
</dbReference>
<dbReference type="STRING" id="283909.R7V9N1"/>
<keyword evidence="6" id="KW-0675">Receptor</keyword>
<dbReference type="Pfam" id="PF00001">
    <property type="entry name" value="7tm_1"/>
    <property type="match status" value="1"/>
</dbReference>
<dbReference type="EnsemblMetazoa" id="CapteT196669">
    <property type="protein sequence ID" value="CapteP196669"/>
    <property type="gene ID" value="CapteG196669"/>
</dbReference>
<dbReference type="GO" id="GO:0004930">
    <property type="term" value="F:G protein-coupled receptor activity"/>
    <property type="evidence" value="ECO:0007669"/>
    <property type="project" value="UniProtKB-KW"/>
</dbReference>
<accession>R7V9N1</accession>
<reference evidence="11" key="3">
    <citation type="submission" date="2015-06" db="UniProtKB">
        <authorList>
            <consortium name="EnsemblMetazoa"/>
        </authorList>
    </citation>
    <scope>IDENTIFICATION</scope>
</reference>
<dbReference type="InterPro" id="IPR017452">
    <property type="entry name" value="GPCR_Rhodpsn_7TM"/>
</dbReference>
<sequence>MESNLSIMTLSYSDEMTTEEPFIASSSSSSATPGTRIFRIYGLITVEVLGMIFNTLTIFVFMRTPLRQSGLYLFALAIADNIALLAEFIRWFSSSMYMGLYWMDDSLALCKIVNHMRYGARLYSAFITMTITVERYMAVAHPFKASGLLRRKTTKIILIAEFFLSLLMSAYCPFLFTLVGRIGGHAGCSITNANSNIYSKFNWIVSKAIGEVFTSFVVFFFTLLIIQALIRAKQFRKQHSSDSDPKKGSNVDMQLTLTLVNVAIVFFIFRAPYTINYYLSHNRNKVFSGTPEYLSMI</sequence>
<keyword evidence="2 8" id="KW-0812">Transmembrane</keyword>
<dbReference type="EMBL" id="KB293929">
    <property type="protein sequence ID" value="ELU15182.1"/>
    <property type="molecule type" value="Genomic_DNA"/>
</dbReference>
<dbReference type="Gene3D" id="1.20.1070.10">
    <property type="entry name" value="Rhodopsin 7-helix transmembrane proteins"/>
    <property type="match status" value="1"/>
</dbReference>
<gene>
    <name evidence="10" type="ORF">CAPTEDRAFT_196669</name>
</gene>
<dbReference type="SUPFAM" id="SSF81321">
    <property type="entry name" value="Family A G protein-coupled receptor-like"/>
    <property type="match status" value="1"/>
</dbReference>
<name>R7V9N1_CAPTE</name>
<dbReference type="AlphaFoldDB" id="R7V9N1"/>
<dbReference type="GO" id="GO:0005886">
    <property type="term" value="C:plasma membrane"/>
    <property type="evidence" value="ECO:0007669"/>
    <property type="project" value="TreeGrafter"/>
</dbReference>
<keyword evidence="12" id="KW-1185">Reference proteome</keyword>
<protein>
    <recommendedName>
        <fullName evidence="9">G-protein coupled receptors family 1 profile domain-containing protein</fullName>
    </recommendedName>
</protein>
<feature type="transmembrane region" description="Helical" evidence="8">
    <location>
        <begin position="208"/>
        <end position="230"/>
    </location>
</feature>
<organism evidence="10">
    <name type="scientific">Capitella teleta</name>
    <name type="common">Polychaete worm</name>
    <dbReference type="NCBI Taxonomy" id="283909"/>
    <lineage>
        <taxon>Eukaryota</taxon>
        <taxon>Metazoa</taxon>
        <taxon>Spiralia</taxon>
        <taxon>Lophotrochozoa</taxon>
        <taxon>Annelida</taxon>
        <taxon>Polychaeta</taxon>
        <taxon>Sedentaria</taxon>
        <taxon>Scolecida</taxon>
        <taxon>Capitellidae</taxon>
        <taxon>Capitella</taxon>
    </lineage>
</organism>
<feature type="transmembrane region" description="Helical" evidence="8">
    <location>
        <begin position="71"/>
        <end position="93"/>
    </location>
</feature>
<evidence type="ECO:0000256" key="5">
    <source>
        <dbReference type="ARBA" id="ARBA00023136"/>
    </source>
</evidence>
<comment type="subcellular location">
    <subcellularLocation>
        <location evidence="1">Membrane</location>
        <topology evidence="1">Multi-pass membrane protein</topology>
    </subcellularLocation>
</comment>